<keyword evidence="1" id="KW-0472">Membrane</keyword>
<keyword evidence="1" id="KW-0812">Transmembrane</keyword>
<evidence type="ECO:0000313" key="3">
    <source>
        <dbReference type="Proteomes" id="UP000659344"/>
    </source>
</evidence>
<reference evidence="3" key="1">
    <citation type="journal article" date="2019" name="Int. J. Syst. Evol. Microbiol.">
        <title>The Global Catalogue of Microorganisms (GCM) 10K type strain sequencing project: providing services to taxonomists for standard genome sequencing and annotation.</title>
        <authorList>
            <consortium name="The Broad Institute Genomics Platform"/>
            <consortium name="The Broad Institute Genome Sequencing Center for Infectious Disease"/>
            <person name="Wu L."/>
            <person name="Ma J."/>
        </authorList>
    </citation>
    <scope>NUCLEOTIDE SEQUENCE [LARGE SCALE GENOMIC DNA]</scope>
    <source>
        <strain evidence="3">CGMCC 1.12769</strain>
    </source>
</reference>
<protein>
    <recommendedName>
        <fullName evidence="4">DUF2812 domain-containing protein</fullName>
    </recommendedName>
</protein>
<dbReference type="InterPro" id="IPR021359">
    <property type="entry name" value="DUF2812"/>
</dbReference>
<dbReference type="RefSeq" id="WP_188542003.1">
    <property type="nucleotide sequence ID" value="NZ_BMFT01000004.1"/>
</dbReference>
<gene>
    <name evidence="2" type="ORF">GCM10008013_43700</name>
</gene>
<proteinExistence type="predicted"/>
<dbReference type="Pfam" id="PF11193">
    <property type="entry name" value="DUF2812"/>
    <property type="match status" value="1"/>
</dbReference>
<evidence type="ECO:0000256" key="1">
    <source>
        <dbReference type="SAM" id="Phobius"/>
    </source>
</evidence>
<dbReference type="Proteomes" id="UP000659344">
    <property type="component" value="Unassembled WGS sequence"/>
</dbReference>
<feature type="transmembrane region" description="Helical" evidence="1">
    <location>
        <begin position="152"/>
        <end position="173"/>
    </location>
</feature>
<sequence>MRKNKTHRYIISWGTAFAEQKEMQKLGRLAQQGWQLESFSFLGYRLRKAEPQDLIYEIDYHTIQPSDMDDYVETFVAAGWNHVCSAGARIHVFSAPTGTAPIYSDRNTSYEKYSRTAKSVGIIALIFAIIALIGFGLTAYAGNKDSYAQSVYFLLGVVGSAIALPALMTYTAFMIRRRAMKKA</sequence>
<organism evidence="2 3">
    <name type="scientific">Paenibacillus segetis</name>
    <dbReference type="NCBI Taxonomy" id="1325360"/>
    <lineage>
        <taxon>Bacteria</taxon>
        <taxon>Bacillati</taxon>
        <taxon>Bacillota</taxon>
        <taxon>Bacilli</taxon>
        <taxon>Bacillales</taxon>
        <taxon>Paenibacillaceae</taxon>
        <taxon>Paenibacillus</taxon>
    </lineage>
</organism>
<keyword evidence="3" id="KW-1185">Reference proteome</keyword>
<accession>A0ABQ1YSW9</accession>
<feature type="transmembrane region" description="Helical" evidence="1">
    <location>
        <begin position="120"/>
        <end position="140"/>
    </location>
</feature>
<comment type="caution">
    <text evidence="2">The sequence shown here is derived from an EMBL/GenBank/DDBJ whole genome shotgun (WGS) entry which is preliminary data.</text>
</comment>
<name>A0ABQ1YSW9_9BACL</name>
<keyword evidence="1" id="KW-1133">Transmembrane helix</keyword>
<evidence type="ECO:0000313" key="2">
    <source>
        <dbReference type="EMBL" id="GGH36671.1"/>
    </source>
</evidence>
<evidence type="ECO:0008006" key="4">
    <source>
        <dbReference type="Google" id="ProtNLM"/>
    </source>
</evidence>
<dbReference type="EMBL" id="BMFT01000004">
    <property type="protein sequence ID" value="GGH36671.1"/>
    <property type="molecule type" value="Genomic_DNA"/>
</dbReference>